<feature type="domain" description="Peptidase M16 N-terminal" evidence="3">
    <location>
        <begin position="45"/>
        <end position="161"/>
    </location>
</feature>
<dbReference type="GO" id="GO:0008233">
    <property type="term" value="F:peptidase activity"/>
    <property type="evidence" value="ECO:0007669"/>
    <property type="project" value="UniProtKB-KW"/>
</dbReference>
<organism evidence="5 6">
    <name type="scientific">Flavobacterium granuli</name>
    <dbReference type="NCBI Taxonomy" id="280093"/>
    <lineage>
        <taxon>Bacteria</taxon>
        <taxon>Pseudomonadati</taxon>
        <taxon>Bacteroidota</taxon>
        <taxon>Flavobacteriia</taxon>
        <taxon>Flavobacteriales</taxon>
        <taxon>Flavobacteriaceae</taxon>
        <taxon>Flavobacterium</taxon>
    </lineage>
</organism>
<feature type="domain" description="Peptidase M16 C-terminal" evidence="4">
    <location>
        <begin position="204"/>
        <end position="380"/>
    </location>
</feature>
<dbReference type="Proteomes" id="UP001261871">
    <property type="component" value="Unassembled WGS sequence"/>
</dbReference>
<dbReference type="EMBL" id="JAVDTX010000004">
    <property type="protein sequence ID" value="MDR6845160.1"/>
    <property type="molecule type" value="Genomic_DNA"/>
</dbReference>
<dbReference type="InterPro" id="IPR050361">
    <property type="entry name" value="MPP/UQCRC_Complex"/>
</dbReference>
<evidence type="ECO:0000256" key="2">
    <source>
        <dbReference type="SAM" id="SignalP"/>
    </source>
</evidence>
<accession>A0ABU1S3E1</accession>
<name>A0ABU1S3E1_9FLAO</name>
<keyword evidence="5" id="KW-0378">Hydrolase</keyword>
<evidence type="ECO:0000313" key="6">
    <source>
        <dbReference type="Proteomes" id="UP001261871"/>
    </source>
</evidence>
<dbReference type="InterPro" id="IPR011249">
    <property type="entry name" value="Metalloenz_LuxS/M16"/>
</dbReference>
<dbReference type="InterPro" id="IPR011765">
    <property type="entry name" value="Pept_M16_N"/>
</dbReference>
<sequence length="942" mass="105635">MKSNSILLVVVLFLTSLGSQAQSKSNAKNDFNVPFEEYTLANGLRVILHVDKSDPLVAVALTSHVGSAREIPGRTGFAHLFEHLLFLESENLGKGGLDKMSAKIGGSGANGSTNRDRTNYFQTVPNDALEKMIWAEADKLGFFINTVTDPVLAKEKQVVKNEKRQYIDNSPYGHNFEVIDKNLYPTNHPYNWEVIGSLEDLQNATLDDVKTFYNKWYVPNNVILTIAGDFDTKQAKIWVEKYFGEIKRGNDIPKVAKQEVILAETKKYYYEDNFARLPQLTIAWPSVYEYHPDSYALEVLATYLAKGKKAPLYQSLVENKKLTDKVSSYQNNSEIAGQYMLTVRAFENTDLNLVLDGIEEGLAKFEKEGISQQDLDRIKAKQETDFYSNLSSALGKGFQLAQYIIFTGSPSFINQDIKNIQAVTTADVMRVYEKYIKGKNFIASSFVPKGQANLALKNSTLADIVEEKIISGNEETFDASVAATYTKTPSTFDRSKEPQYGENPVVKTPNVWKEKLSSGLQLYGIENNEIPLVQFQMQIKGGLLLETNDKIGVSNLLANLMTKGTQNKTPQELENAIEILGATINVNATDDAIVISGFSLAKNYEKTILLVEEIITQPRWDKAEFDLIKESTLSQIKQRKVNPNSIAENQFRKLVYGQDSKLSNALIGTEQTVSAITMDDLKSFYQQNLSPAVTNFQIVGAVSMKKVLESLDHLNKNWASKKVTVPTPIIADKPAKSVIYFYDVPGSKQSVLRIGAIAMAATDSDYHLAKVLNYRFGGGGFASQLTQQLRENKGYVYHIDSRFDGTEYKGPFLIYGSARSNITFEAVQLIKTILEDYGKNFNSNDLEITQSNLIKRNARAFETLDEKLNMLNKICNYNYPNDYVKKQEIETKNVTVSDIKKLSDKYLNANQMIYLVVGDAETQLQKLEQLGFGKPVLLNPKQ</sequence>
<dbReference type="SUPFAM" id="SSF63411">
    <property type="entry name" value="LuxS/MPP-like metallohydrolase"/>
    <property type="match status" value="4"/>
</dbReference>
<dbReference type="Pfam" id="PF05193">
    <property type="entry name" value="Peptidase_M16_C"/>
    <property type="match status" value="2"/>
</dbReference>
<keyword evidence="5" id="KW-0645">Protease</keyword>
<feature type="domain" description="Peptidase M16 N-terminal" evidence="3">
    <location>
        <begin position="529"/>
        <end position="669"/>
    </location>
</feature>
<proteinExistence type="inferred from homology"/>
<dbReference type="PANTHER" id="PTHR11851:SF49">
    <property type="entry name" value="MITOCHONDRIAL-PROCESSING PEPTIDASE SUBUNIT ALPHA"/>
    <property type="match status" value="1"/>
</dbReference>
<reference evidence="5 6" key="1">
    <citation type="submission" date="2023-07" db="EMBL/GenBank/DDBJ databases">
        <title>Sorghum-associated microbial communities from plants grown in Nebraska, USA.</title>
        <authorList>
            <person name="Schachtman D."/>
        </authorList>
    </citation>
    <scope>NUCLEOTIDE SEQUENCE [LARGE SCALE GENOMIC DNA]</scope>
    <source>
        <strain evidence="5 6">BE124</strain>
    </source>
</reference>
<evidence type="ECO:0000256" key="1">
    <source>
        <dbReference type="ARBA" id="ARBA00007261"/>
    </source>
</evidence>
<comment type="caution">
    <text evidence="5">The sequence shown here is derived from an EMBL/GenBank/DDBJ whole genome shotgun (WGS) entry which is preliminary data.</text>
</comment>
<keyword evidence="6" id="KW-1185">Reference proteome</keyword>
<comment type="similarity">
    <text evidence="1">Belongs to the peptidase M16 family.</text>
</comment>
<gene>
    <name evidence="5" type="ORF">J2W95_001867</name>
</gene>
<evidence type="ECO:0000313" key="5">
    <source>
        <dbReference type="EMBL" id="MDR6845160.1"/>
    </source>
</evidence>
<feature type="signal peptide" evidence="2">
    <location>
        <begin position="1"/>
        <end position="21"/>
    </location>
</feature>
<dbReference type="GO" id="GO:0006508">
    <property type="term" value="P:proteolysis"/>
    <property type="evidence" value="ECO:0007669"/>
    <property type="project" value="UniProtKB-KW"/>
</dbReference>
<feature type="chain" id="PRO_5046078494" evidence="2">
    <location>
        <begin position="22"/>
        <end position="942"/>
    </location>
</feature>
<dbReference type="RefSeq" id="WP_310006201.1">
    <property type="nucleotide sequence ID" value="NZ_JAVDTX010000004.1"/>
</dbReference>
<dbReference type="PANTHER" id="PTHR11851">
    <property type="entry name" value="METALLOPROTEASE"/>
    <property type="match status" value="1"/>
</dbReference>
<keyword evidence="2" id="KW-0732">Signal</keyword>
<dbReference type="EC" id="3.4.24.-" evidence="5"/>
<protein>
    <submittedName>
        <fullName evidence="5">Zinc protease</fullName>
        <ecNumber evidence="5">3.4.24.-</ecNumber>
    </submittedName>
</protein>
<dbReference type="Pfam" id="PF00675">
    <property type="entry name" value="Peptidase_M16"/>
    <property type="match status" value="2"/>
</dbReference>
<dbReference type="Gene3D" id="3.30.830.10">
    <property type="entry name" value="Metalloenzyme, LuxS/M16 peptidase-like"/>
    <property type="match status" value="4"/>
</dbReference>
<evidence type="ECO:0000259" key="4">
    <source>
        <dbReference type="Pfam" id="PF05193"/>
    </source>
</evidence>
<dbReference type="InterPro" id="IPR007863">
    <property type="entry name" value="Peptidase_M16_C"/>
</dbReference>
<feature type="domain" description="Peptidase M16 C-terminal" evidence="4">
    <location>
        <begin position="676"/>
        <end position="853"/>
    </location>
</feature>
<evidence type="ECO:0000259" key="3">
    <source>
        <dbReference type="Pfam" id="PF00675"/>
    </source>
</evidence>